<dbReference type="STRING" id="1183438.GKIL_0173"/>
<dbReference type="Proteomes" id="UP000017396">
    <property type="component" value="Chromosome"/>
</dbReference>
<evidence type="ECO:0000256" key="1">
    <source>
        <dbReference type="ARBA" id="ARBA00004196"/>
    </source>
</evidence>
<comment type="subcellular location">
    <subcellularLocation>
        <location evidence="1">Cell envelope</location>
    </subcellularLocation>
</comment>
<dbReference type="PANTHER" id="PTHR32347">
    <property type="entry name" value="EFFLUX SYSTEM COMPONENT YKNX-RELATED"/>
    <property type="match status" value="1"/>
</dbReference>
<dbReference type="HOGENOM" id="CLU_031364_1_0_3"/>
<keyword evidence="2 3" id="KW-0175">Coiled coil</keyword>
<dbReference type="Gene3D" id="2.40.50.100">
    <property type="match status" value="2"/>
</dbReference>
<sequence length="370" mass="39854">MLRHEGTVSTTQPRPGASRFFWVAAFSALAALGAVGLGFKQRTEVMRAHEAESKARAAARSTLVVALGFVEPESRVIHVAAPLQTDSARLKLLTVEEGDTVEAGERLAVLDTEDRLKAQFAAAAIQVRLKQLALSQQRFEIASTLAAREADLARARAQVDLASTDYSRQEALFAQGAVTAASVESKRRDYLSAEASFAQAQAALKRMEAHAAAPTGNSQIDVALSEQQLNAARADLAVARANLDQATIRAPIAGKILAVHAHQGERIGQEGLLDMGGTTRMRAVVEVYQSDVARLKPGQRVKITGESLKVPVLGTIERIGSYVRRQSVINNDPATDTDARVVEVRIRFDLAASRALADYTNLQVRAEFLP</sequence>
<keyword evidence="6" id="KW-1185">Reference proteome</keyword>
<dbReference type="KEGG" id="glj:GKIL_0173"/>
<name>U5QFH0_GLOK1</name>
<dbReference type="SUPFAM" id="SSF111369">
    <property type="entry name" value="HlyD-like secretion proteins"/>
    <property type="match status" value="1"/>
</dbReference>
<dbReference type="PATRIC" id="fig|1183438.3.peg.173"/>
<dbReference type="Gene3D" id="2.40.30.170">
    <property type="match status" value="1"/>
</dbReference>
<keyword evidence="4" id="KW-0812">Transmembrane</keyword>
<dbReference type="OrthoDB" id="264111at2"/>
<dbReference type="NCBIfam" id="TIGR02971">
    <property type="entry name" value="heterocyst_DevB"/>
    <property type="match status" value="1"/>
</dbReference>
<dbReference type="EMBL" id="CP003587">
    <property type="protein sequence ID" value="AGY56420.1"/>
    <property type="molecule type" value="Genomic_DNA"/>
</dbReference>
<evidence type="ECO:0000313" key="6">
    <source>
        <dbReference type="Proteomes" id="UP000017396"/>
    </source>
</evidence>
<dbReference type="InterPro" id="IPR050465">
    <property type="entry name" value="UPF0194_transport"/>
</dbReference>
<dbReference type="Gene3D" id="1.10.287.470">
    <property type="entry name" value="Helix hairpin bin"/>
    <property type="match status" value="2"/>
</dbReference>
<evidence type="ECO:0000256" key="3">
    <source>
        <dbReference type="SAM" id="Coils"/>
    </source>
</evidence>
<gene>
    <name evidence="5" type="ORF">GKIL_0173</name>
</gene>
<dbReference type="PANTHER" id="PTHR32347:SF27">
    <property type="entry name" value="RND EFFLUX PUMP MEMBRANE FUSION PROTEIN BARREL-SANDWICH DOMAIN-CONTAINING PROTEIN"/>
    <property type="match status" value="1"/>
</dbReference>
<evidence type="ECO:0000256" key="2">
    <source>
        <dbReference type="ARBA" id="ARBA00023054"/>
    </source>
</evidence>
<keyword evidence="4" id="KW-1133">Transmembrane helix</keyword>
<evidence type="ECO:0000313" key="5">
    <source>
        <dbReference type="EMBL" id="AGY56420.1"/>
    </source>
</evidence>
<evidence type="ECO:0000256" key="4">
    <source>
        <dbReference type="SAM" id="Phobius"/>
    </source>
</evidence>
<reference evidence="5 6" key="1">
    <citation type="journal article" date="2013" name="PLoS ONE">
        <title>Cultivation and Complete Genome Sequencing of Gloeobacter kilaueensis sp. nov., from a Lava Cave in Kilauea Caldera, Hawai'i.</title>
        <authorList>
            <person name="Saw J.H."/>
            <person name="Schatz M."/>
            <person name="Brown M.V."/>
            <person name="Kunkel D.D."/>
            <person name="Foster J.S."/>
            <person name="Shick H."/>
            <person name="Christensen S."/>
            <person name="Hou S."/>
            <person name="Wan X."/>
            <person name="Donachie S.P."/>
        </authorList>
    </citation>
    <scope>NUCLEOTIDE SEQUENCE [LARGE SCALE GENOMIC DNA]</scope>
    <source>
        <strain evidence="6">JS</strain>
    </source>
</reference>
<dbReference type="GO" id="GO:0030313">
    <property type="term" value="C:cell envelope"/>
    <property type="evidence" value="ECO:0007669"/>
    <property type="project" value="UniProtKB-SubCell"/>
</dbReference>
<dbReference type="AlphaFoldDB" id="U5QFH0"/>
<dbReference type="eggNOG" id="COG0845">
    <property type="taxonomic scope" value="Bacteria"/>
</dbReference>
<dbReference type="InterPro" id="IPR014315">
    <property type="entry name" value="ABC_heterocyst_DevB"/>
</dbReference>
<feature type="transmembrane region" description="Helical" evidence="4">
    <location>
        <begin position="20"/>
        <end position="39"/>
    </location>
</feature>
<proteinExistence type="predicted"/>
<feature type="coiled-coil region" evidence="3">
    <location>
        <begin position="222"/>
        <end position="249"/>
    </location>
</feature>
<organism evidence="5 6">
    <name type="scientific">Gloeobacter kilaueensis (strain ATCC BAA-2537 / CCAP 1431/1 / ULC 316 / JS1)</name>
    <dbReference type="NCBI Taxonomy" id="1183438"/>
    <lineage>
        <taxon>Bacteria</taxon>
        <taxon>Bacillati</taxon>
        <taxon>Cyanobacteriota</taxon>
        <taxon>Cyanophyceae</taxon>
        <taxon>Gloeobacterales</taxon>
        <taxon>Gloeobacteraceae</taxon>
        <taxon>Gloeobacter</taxon>
    </lineage>
</organism>
<keyword evidence="4" id="KW-0472">Membrane</keyword>
<accession>U5QFH0</accession>
<protein>
    <submittedName>
        <fullName evidence="5">Efflux pump membrane fusion protein</fullName>
    </submittedName>
</protein>